<evidence type="ECO:0000313" key="3">
    <source>
        <dbReference type="Proteomes" id="UP000075883"/>
    </source>
</evidence>
<feature type="transmembrane region" description="Helical" evidence="1">
    <location>
        <begin position="100"/>
        <end position="122"/>
    </location>
</feature>
<keyword evidence="1" id="KW-1133">Transmembrane helix</keyword>
<protein>
    <submittedName>
        <fullName evidence="2">Uncharacterized protein</fullName>
    </submittedName>
</protein>
<dbReference type="EMBL" id="AXCM01012861">
    <property type="status" value="NOT_ANNOTATED_CDS"/>
    <property type="molecule type" value="Genomic_DNA"/>
</dbReference>
<dbReference type="VEuPathDB" id="VectorBase:ACUA026886"/>
<dbReference type="Proteomes" id="UP000075883">
    <property type="component" value="Unassembled WGS sequence"/>
</dbReference>
<name>A0A182MUZ8_9DIPT</name>
<keyword evidence="1" id="KW-0472">Membrane</keyword>
<organism evidence="2 3">
    <name type="scientific">Anopheles culicifacies</name>
    <dbReference type="NCBI Taxonomy" id="139723"/>
    <lineage>
        <taxon>Eukaryota</taxon>
        <taxon>Metazoa</taxon>
        <taxon>Ecdysozoa</taxon>
        <taxon>Arthropoda</taxon>
        <taxon>Hexapoda</taxon>
        <taxon>Insecta</taxon>
        <taxon>Pterygota</taxon>
        <taxon>Neoptera</taxon>
        <taxon>Endopterygota</taxon>
        <taxon>Diptera</taxon>
        <taxon>Nematocera</taxon>
        <taxon>Culicoidea</taxon>
        <taxon>Culicidae</taxon>
        <taxon>Anophelinae</taxon>
        <taxon>Anopheles</taxon>
        <taxon>culicifacies species complex</taxon>
    </lineage>
</organism>
<keyword evidence="1" id="KW-0812">Transmembrane</keyword>
<reference evidence="3" key="1">
    <citation type="submission" date="2013-09" db="EMBL/GenBank/DDBJ databases">
        <title>The Genome Sequence of Anopheles culicifacies species A.</title>
        <authorList>
            <consortium name="The Broad Institute Genomics Platform"/>
            <person name="Neafsey D.E."/>
            <person name="Besansky N."/>
            <person name="Howell P."/>
            <person name="Walton C."/>
            <person name="Young S.K."/>
            <person name="Zeng Q."/>
            <person name="Gargeya S."/>
            <person name="Fitzgerald M."/>
            <person name="Haas B."/>
            <person name="Abouelleil A."/>
            <person name="Allen A.W."/>
            <person name="Alvarado L."/>
            <person name="Arachchi H.M."/>
            <person name="Berlin A.M."/>
            <person name="Chapman S.B."/>
            <person name="Gainer-Dewar J."/>
            <person name="Goldberg J."/>
            <person name="Griggs A."/>
            <person name="Gujja S."/>
            <person name="Hansen M."/>
            <person name="Howarth C."/>
            <person name="Imamovic A."/>
            <person name="Ireland A."/>
            <person name="Larimer J."/>
            <person name="McCowan C."/>
            <person name="Murphy C."/>
            <person name="Pearson M."/>
            <person name="Poon T.W."/>
            <person name="Priest M."/>
            <person name="Roberts A."/>
            <person name="Saif S."/>
            <person name="Shea T."/>
            <person name="Sisk P."/>
            <person name="Sykes S."/>
            <person name="Wortman J."/>
            <person name="Nusbaum C."/>
            <person name="Birren B."/>
        </authorList>
    </citation>
    <scope>NUCLEOTIDE SEQUENCE [LARGE SCALE GENOMIC DNA]</scope>
    <source>
        <strain evidence="3">A-37</strain>
    </source>
</reference>
<keyword evidence="3" id="KW-1185">Reference proteome</keyword>
<accession>A0A182MUZ8</accession>
<evidence type="ECO:0000256" key="1">
    <source>
        <dbReference type="SAM" id="Phobius"/>
    </source>
</evidence>
<dbReference type="EMBL" id="AXCM01012862">
    <property type="status" value="NOT_ANNOTATED_CDS"/>
    <property type="molecule type" value="Genomic_DNA"/>
</dbReference>
<dbReference type="AlphaFoldDB" id="A0A182MUZ8"/>
<evidence type="ECO:0000313" key="2">
    <source>
        <dbReference type="EnsemblMetazoa" id="ACUA026886-PA"/>
    </source>
</evidence>
<reference evidence="2" key="2">
    <citation type="submission" date="2020-05" db="UniProtKB">
        <authorList>
            <consortium name="EnsemblMetazoa"/>
        </authorList>
    </citation>
    <scope>IDENTIFICATION</scope>
    <source>
        <strain evidence="2">A-37</strain>
    </source>
</reference>
<dbReference type="EnsemblMetazoa" id="ACUA026886-RA">
    <property type="protein sequence ID" value="ACUA026886-PA"/>
    <property type="gene ID" value="ACUA026886"/>
</dbReference>
<sequence>MLDALYPKYGKHFNYNFNGLPIVVTYSSLPLLLKWSQCRVWKGCVRCSWHPKQHQSRVQVGGNYQNYSSAFDRLPGRFTPKRNPDPPKSTETDSNFQSHAHVALIINVITTTIIIIIIIGVCKGGIGSVARAPSSLILAEGGDEFGTETHNLFWKMLMVFRCGA</sequence>
<proteinExistence type="predicted"/>